<dbReference type="Pfam" id="PF08721">
    <property type="entry name" value="Tn7_Tnp_TnsA_C"/>
    <property type="match status" value="1"/>
</dbReference>
<comment type="caution">
    <text evidence="3">The sequence shown here is derived from an EMBL/GenBank/DDBJ whole genome shotgun (WGS) entry which is preliminary data.</text>
</comment>
<protein>
    <recommendedName>
        <fullName evidence="5">Heteromeric transposase endonuclease subunit TnsA</fullName>
    </recommendedName>
</protein>
<reference evidence="3 4" key="1">
    <citation type="submission" date="2021-06" db="EMBL/GenBank/DDBJ databases">
        <authorList>
            <person name="Criscuolo A."/>
        </authorList>
    </citation>
    <scope>NUCLEOTIDE SEQUENCE [LARGE SCALE GENOMIC DNA]</scope>
    <source>
        <strain evidence="4">CIP 111802</strain>
    </source>
</reference>
<feature type="domain" description="TnsA endonuclease C-terminal" evidence="1">
    <location>
        <begin position="173"/>
        <end position="255"/>
    </location>
</feature>
<evidence type="ECO:0000313" key="3">
    <source>
        <dbReference type="EMBL" id="CAG7648094.1"/>
    </source>
</evidence>
<name>A0ABN7TN42_9BACL</name>
<proteinExistence type="predicted"/>
<evidence type="ECO:0000313" key="4">
    <source>
        <dbReference type="Proteomes" id="UP000730618"/>
    </source>
</evidence>
<dbReference type="EMBL" id="CAJVCE010000012">
    <property type="protein sequence ID" value="CAG7648094.1"/>
    <property type="molecule type" value="Genomic_DNA"/>
</dbReference>
<keyword evidence="4" id="KW-1185">Reference proteome</keyword>
<gene>
    <name evidence="3" type="ORF">PAECIP111802_04121</name>
</gene>
<dbReference type="Pfam" id="PF08722">
    <property type="entry name" value="Tn7_TnsA-like_N"/>
    <property type="match status" value="1"/>
</dbReference>
<feature type="domain" description="TnsA endonuclease N-terminal" evidence="2">
    <location>
        <begin position="75"/>
        <end position="170"/>
    </location>
</feature>
<dbReference type="InterPro" id="IPR014833">
    <property type="entry name" value="TnsA_N"/>
</dbReference>
<organism evidence="3 4">
    <name type="scientific">Paenibacillus allorhizosphaerae</name>
    <dbReference type="NCBI Taxonomy" id="2849866"/>
    <lineage>
        <taxon>Bacteria</taxon>
        <taxon>Bacillati</taxon>
        <taxon>Bacillota</taxon>
        <taxon>Bacilli</taxon>
        <taxon>Bacillales</taxon>
        <taxon>Paenibacillaceae</taxon>
        <taxon>Paenibacillus</taxon>
    </lineage>
</organism>
<evidence type="ECO:0000259" key="1">
    <source>
        <dbReference type="Pfam" id="PF08721"/>
    </source>
</evidence>
<dbReference type="Proteomes" id="UP000730618">
    <property type="component" value="Unassembled WGS sequence"/>
</dbReference>
<accession>A0ABN7TN42</accession>
<evidence type="ECO:0000259" key="2">
    <source>
        <dbReference type="Pfam" id="PF08722"/>
    </source>
</evidence>
<dbReference type="RefSeq" id="WP_218100417.1">
    <property type="nucleotide sequence ID" value="NZ_CAJVCE010000012.1"/>
</dbReference>
<dbReference type="CDD" id="cd22362">
    <property type="entry name" value="TnsA_endonuclease-like"/>
    <property type="match status" value="1"/>
</dbReference>
<dbReference type="InterPro" id="IPR014832">
    <property type="entry name" value="TnsA_C"/>
</dbReference>
<sequence length="271" mass="31349">MPAKFKYAIDEKTIAKRIAEGRGSGTGRSYIPWIYVHEVPSKGKSSIRGGWKTGREHHFLSFLEASYFYILEWGDSIIDIREQFPLLPREETQAIATDLGVEHPKDTRTGVDIVITTDVVPTFETTHGSKIKARSVKYEDDLKDQRTKEKQLIEKIYWSRRNVDWNVVTEKSILVPMVQNIQWLHKSRDLFGLFSNIEMNTLQDIKEKILKHLPVTRQKLADFTDALDEYFQVPPSTCLTMVKHLIANKKLVTNMEQVIHPCNVIKITLPR</sequence>
<evidence type="ECO:0008006" key="5">
    <source>
        <dbReference type="Google" id="ProtNLM"/>
    </source>
</evidence>